<evidence type="ECO:0000313" key="3">
    <source>
        <dbReference type="Proteomes" id="UP001150924"/>
    </source>
</evidence>
<protein>
    <recommendedName>
        <fullName evidence="4">VCBS repeat-containing protein</fullName>
    </recommendedName>
</protein>
<sequence length="203" mass="20729">MNLPGLACTLAAVLVPAGCSAPVPCDGPLVPLDRRRLARAGRRRPDALTIVDVDCDGARDLVGASGPAGTVTVVWGGDTGFTVQRPGRSTRRSRASSSSTSTTTVGSTSPPRSRAPTRSRSCTAEVAASSPNRSASPPALSRVSLQPCTICEHPGLTVAADHPLPRTVALAAGRHSLRLHGPASIRTSLGVGIEPADAPVHTQ</sequence>
<name>A0A9X3EVP0_9BACT</name>
<accession>A0A9X3EVP0</accession>
<dbReference type="AlphaFoldDB" id="A0A9X3EVP0"/>
<feature type="compositionally biased region" description="Low complexity" evidence="1">
    <location>
        <begin position="95"/>
        <end position="139"/>
    </location>
</feature>
<feature type="compositionally biased region" description="Low complexity" evidence="1">
    <location>
        <begin position="75"/>
        <end position="87"/>
    </location>
</feature>
<dbReference type="EMBL" id="JAPNKE010000002">
    <property type="protein sequence ID" value="MCY1010921.1"/>
    <property type="molecule type" value="Genomic_DNA"/>
</dbReference>
<gene>
    <name evidence="2" type="ORF">OV079_36225</name>
</gene>
<dbReference type="Proteomes" id="UP001150924">
    <property type="component" value="Unassembled WGS sequence"/>
</dbReference>
<feature type="region of interest" description="Disordered" evidence="1">
    <location>
        <begin position="75"/>
        <end position="140"/>
    </location>
</feature>
<keyword evidence="3" id="KW-1185">Reference proteome</keyword>
<comment type="caution">
    <text evidence="2">The sequence shown here is derived from an EMBL/GenBank/DDBJ whole genome shotgun (WGS) entry which is preliminary data.</text>
</comment>
<evidence type="ECO:0008006" key="4">
    <source>
        <dbReference type="Google" id="ProtNLM"/>
    </source>
</evidence>
<proteinExistence type="predicted"/>
<dbReference type="RefSeq" id="WP_267774069.1">
    <property type="nucleotide sequence ID" value="NZ_JAPNKE010000002.1"/>
</dbReference>
<evidence type="ECO:0000313" key="2">
    <source>
        <dbReference type="EMBL" id="MCY1010921.1"/>
    </source>
</evidence>
<reference evidence="2" key="1">
    <citation type="submission" date="2022-11" db="EMBL/GenBank/DDBJ databases">
        <title>Minimal conservation of predation-associated metabolite biosynthetic gene clusters underscores biosynthetic potential of Myxococcota including descriptions for ten novel species: Archangium lansinium sp. nov., Myxococcus landrumus sp. nov., Nannocystis bai.</title>
        <authorList>
            <person name="Ahearne A."/>
            <person name="Stevens C."/>
            <person name="Phillips K."/>
        </authorList>
    </citation>
    <scope>NUCLEOTIDE SEQUENCE</scope>
    <source>
        <strain evidence="2">Na p29</strain>
    </source>
</reference>
<evidence type="ECO:0000256" key="1">
    <source>
        <dbReference type="SAM" id="MobiDB-lite"/>
    </source>
</evidence>
<organism evidence="2 3">
    <name type="scientific">Nannocystis pusilla</name>
    <dbReference type="NCBI Taxonomy" id="889268"/>
    <lineage>
        <taxon>Bacteria</taxon>
        <taxon>Pseudomonadati</taxon>
        <taxon>Myxococcota</taxon>
        <taxon>Polyangia</taxon>
        <taxon>Nannocystales</taxon>
        <taxon>Nannocystaceae</taxon>
        <taxon>Nannocystis</taxon>
    </lineage>
</organism>